<reference evidence="2 3" key="1">
    <citation type="submission" date="2019-06" db="EMBL/GenBank/DDBJ databases">
        <title>Sequencing the genomes of 1000 actinobacteria strains.</title>
        <authorList>
            <person name="Klenk H.-P."/>
        </authorList>
    </citation>
    <scope>NUCLEOTIDE SEQUENCE [LARGE SCALE GENOMIC DNA]</scope>
    <source>
        <strain evidence="2 3">DSM 19560</strain>
    </source>
</reference>
<evidence type="ECO:0000313" key="2">
    <source>
        <dbReference type="EMBL" id="TWE12317.1"/>
    </source>
</evidence>
<feature type="transmembrane region" description="Helical" evidence="1">
    <location>
        <begin position="80"/>
        <end position="100"/>
    </location>
</feature>
<evidence type="ECO:0000313" key="3">
    <source>
        <dbReference type="Proteomes" id="UP000318297"/>
    </source>
</evidence>
<keyword evidence="3" id="KW-1185">Reference proteome</keyword>
<keyword evidence="1" id="KW-0812">Transmembrane</keyword>
<keyword evidence="1" id="KW-0472">Membrane</keyword>
<keyword evidence="1" id="KW-1133">Transmembrane helix</keyword>
<evidence type="ECO:0000256" key="1">
    <source>
        <dbReference type="SAM" id="Phobius"/>
    </source>
</evidence>
<dbReference type="Proteomes" id="UP000318297">
    <property type="component" value="Unassembled WGS sequence"/>
</dbReference>
<gene>
    <name evidence="2" type="ORF">BKA23_1118</name>
</gene>
<dbReference type="RefSeq" id="WP_145226237.1">
    <property type="nucleotide sequence ID" value="NZ_VIVQ01000001.1"/>
</dbReference>
<dbReference type="EMBL" id="VIVQ01000001">
    <property type="protein sequence ID" value="TWE12317.1"/>
    <property type="molecule type" value="Genomic_DNA"/>
</dbReference>
<comment type="caution">
    <text evidence="2">The sequence shown here is derived from an EMBL/GenBank/DDBJ whole genome shotgun (WGS) entry which is preliminary data.</text>
</comment>
<sequence>MDAADIDFRPLSAPVSRETIRAAKVAALAGELGKSTQRQAKIDSGSCALIIGFACAGLGFVAMATVSVVLWAHVASGGGPAIFLSSVCTIAALLLAYSLYRLFLNVYAPPQWAHAARLLAFGRANGFDVIPRADASRAPGQLRRHQNMGTSWVADEVRWTQRGRAARTGVYHSYDARGGRGSSRAVIRYLSIDIDGGPQDRIFQMVAGIKAPIEQSHAAHGPKWVNVLPTKKPRLTCPPDGVSHVRAYFTDEVIEALTRLRANAHFVSGRLIAYRAAGDSLDPNLWKQMMSLVDAVDAIVPPQNV</sequence>
<accession>A0A561E9Q0</accession>
<name>A0A561E9Q0_9MICO</name>
<organism evidence="2 3">
    <name type="scientific">Rudaeicoccus suwonensis</name>
    <dbReference type="NCBI Taxonomy" id="657409"/>
    <lineage>
        <taxon>Bacteria</taxon>
        <taxon>Bacillati</taxon>
        <taxon>Actinomycetota</taxon>
        <taxon>Actinomycetes</taxon>
        <taxon>Micrococcales</taxon>
        <taxon>Dermacoccaceae</taxon>
        <taxon>Rudaeicoccus</taxon>
    </lineage>
</organism>
<protein>
    <submittedName>
        <fullName evidence="2">Uncharacterized protein</fullName>
    </submittedName>
</protein>
<proteinExistence type="predicted"/>
<feature type="transmembrane region" description="Helical" evidence="1">
    <location>
        <begin position="47"/>
        <end position="74"/>
    </location>
</feature>
<dbReference type="AlphaFoldDB" id="A0A561E9Q0"/>